<evidence type="ECO:0000256" key="3">
    <source>
        <dbReference type="ARBA" id="ARBA00022748"/>
    </source>
</evidence>
<evidence type="ECO:0000256" key="6">
    <source>
        <dbReference type="SAM" id="Phobius"/>
    </source>
</evidence>
<dbReference type="Pfam" id="PF23914">
    <property type="entry name" value="TPR_CcmH_CycH"/>
    <property type="match status" value="1"/>
</dbReference>
<organism evidence="9 10">
    <name type="scientific">Vibrio rumoiensis 1S-45</name>
    <dbReference type="NCBI Taxonomy" id="1188252"/>
    <lineage>
        <taxon>Bacteria</taxon>
        <taxon>Pseudomonadati</taxon>
        <taxon>Pseudomonadota</taxon>
        <taxon>Gammaproteobacteria</taxon>
        <taxon>Vibrionales</taxon>
        <taxon>Vibrionaceae</taxon>
        <taxon>Vibrio</taxon>
    </lineage>
</organism>
<dbReference type="PROSITE" id="PS50005">
    <property type="entry name" value="TPR"/>
    <property type="match status" value="1"/>
</dbReference>
<keyword evidence="6" id="KW-0472">Membrane</keyword>
<dbReference type="Gene3D" id="1.25.40.10">
    <property type="entry name" value="Tetratricopeptide repeat domain"/>
    <property type="match status" value="1"/>
</dbReference>
<evidence type="ECO:0000256" key="2">
    <source>
        <dbReference type="ARBA" id="ARBA00022737"/>
    </source>
</evidence>
<feature type="domain" description="Cytochrome c-type biogenesis protein H Ig-like" evidence="7">
    <location>
        <begin position="305"/>
        <end position="407"/>
    </location>
</feature>
<dbReference type="InterPro" id="IPR056412">
    <property type="entry name" value="Ig_CycH"/>
</dbReference>
<dbReference type="PANTHER" id="PTHR47870">
    <property type="entry name" value="CYTOCHROME C-TYPE BIOGENESIS PROTEIN CCMH"/>
    <property type="match status" value="1"/>
</dbReference>
<sequence length="411" mass="45611">MMAFWIGTVLLLAVSCILIIYPLFNPKEIDEATQRDDLNKAFFKDRLEELDSEDQAGIVNNKEDLVTDLKQLLLDDIPTSKTQVKAGAEKVKWMAIPIVIFMAAMSYGMYAMYGAQTKVADWAKVESNLPELSKKLMNPEGVQLTDQEMNDLTLGLRTRLQLTPDDATGWVLLGRIGLANRDVETAIGALTKADNLTPNNPDIMLSLSQALLFSGDQADLDKAKNMLDYLMQQPQVDLRVYSLLAFKAYNDGNYVEAIKYWKGLQAQIGEDDSRYAMLERSINTAQRELDLQANPQSQQHQGTPVKVTISLSPEVEVPKSGVLIVSIHSADGSPMPVAAARYPLTKFPVTVVLDDSNSMIESRKLSSLSDIMVRARIDTDGNVSTRDNDWHGESLPIHLGDDAVVSIDKKY</sequence>
<protein>
    <submittedName>
        <fullName evidence="9">C-type cytochrome biogenesis protein CcmI</fullName>
    </submittedName>
</protein>
<dbReference type="SUPFAM" id="SSF48452">
    <property type="entry name" value="TPR-like"/>
    <property type="match status" value="1"/>
</dbReference>
<keyword evidence="4 5" id="KW-0802">TPR repeat</keyword>
<dbReference type="InterPro" id="IPR056413">
    <property type="entry name" value="TPR_CcmH_CycH"/>
</dbReference>
<evidence type="ECO:0000256" key="1">
    <source>
        <dbReference type="ARBA" id="ARBA00004196"/>
    </source>
</evidence>
<dbReference type="Proteomes" id="UP000094070">
    <property type="component" value="Unassembled WGS sequence"/>
</dbReference>
<proteinExistence type="predicted"/>
<dbReference type="InterPro" id="IPR017560">
    <property type="entry name" value="Cyt_c_biogenesis_CcmI"/>
</dbReference>
<evidence type="ECO:0000259" key="7">
    <source>
        <dbReference type="Pfam" id="PF23892"/>
    </source>
</evidence>
<keyword evidence="3" id="KW-0201">Cytochrome c-type biogenesis</keyword>
<dbReference type="eggNOG" id="COG4235">
    <property type="taxonomic scope" value="Bacteria"/>
</dbReference>
<dbReference type="STRING" id="1188252.A1QC_11255"/>
<dbReference type="InterPro" id="IPR011990">
    <property type="entry name" value="TPR-like_helical_dom_sf"/>
</dbReference>
<keyword evidence="10" id="KW-1185">Reference proteome</keyword>
<feature type="domain" description="Cytochrome c-type biogenesis protein H TPR" evidence="8">
    <location>
        <begin position="118"/>
        <end position="275"/>
    </location>
</feature>
<evidence type="ECO:0000313" key="9">
    <source>
        <dbReference type="EMBL" id="OEF23678.1"/>
    </source>
</evidence>
<dbReference type="GO" id="GO:0030313">
    <property type="term" value="C:cell envelope"/>
    <property type="evidence" value="ECO:0007669"/>
    <property type="project" value="UniProtKB-SubCell"/>
</dbReference>
<dbReference type="AlphaFoldDB" id="A0A1E5E061"/>
<evidence type="ECO:0000256" key="5">
    <source>
        <dbReference type="PROSITE-ProRule" id="PRU00339"/>
    </source>
</evidence>
<name>A0A1E5E061_9VIBR</name>
<dbReference type="NCBIfam" id="TIGR03142">
    <property type="entry name" value="cytochro_ccmI"/>
    <property type="match status" value="1"/>
</dbReference>
<dbReference type="GO" id="GO:0017004">
    <property type="term" value="P:cytochrome complex assembly"/>
    <property type="evidence" value="ECO:0007669"/>
    <property type="project" value="UniProtKB-KW"/>
</dbReference>
<dbReference type="Pfam" id="PF23892">
    <property type="entry name" value="Ig_CycH"/>
    <property type="match status" value="1"/>
</dbReference>
<evidence type="ECO:0000313" key="10">
    <source>
        <dbReference type="Proteomes" id="UP000094070"/>
    </source>
</evidence>
<dbReference type="OrthoDB" id="9776053at2"/>
<comment type="caution">
    <text evidence="9">The sequence shown here is derived from an EMBL/GenBank/DDBJ whole genome shotgun (WGS) entry which is preliminary data.</text>
</comment>
<evidence type="ECO:0000259" key="8">
    <source>
        <dbReference type="Pfam" id="PF23914"/>
    </source>
</evidence>
<gene>
    <name evidence="9" type="ORF">A1QC_11255</name>
</gene>
<accession>A0A1E5E061</accession>
<evidence type="ECO:0000256" key="4">
    <source>
        <dbReference type="ARBA" id="ARBA00022803"/>
    </source>
</evidence>
<feature type="transmembrane region" description="Helical" evidence="6">
    <location>
        <begin position="93"/>
        <end position="113"/>
    </location>
</feature>
<dbReference type="InterPro" id="IPR019734">
    <property type="entry name" value="TPR_rpt"/>
</dbReference>
<feature type="repeat" description="TPR" evidence="5">
    <location>
        <begin position="167"/>
        <end position="200"/>
    </location>
</feature>
<keyword evidence="6" id="KW-0812">Transmembrane</keyword>
<comment type="subcellular location">
    <subcellularLocation>
        <location evidence="1">Cell envelope</location>
    </subcellularLocation>
</comment>
<feature type="transmembrane region" description="Helical" evidence="6">
    <location>
        <begin position="6"/>
        <end position="24"/>
    </location>
</feature>
<keyword evidence="6" id="KW-1133">Transmembrane helix</keyword>
<dbReference type="PANTHER" id="PTHR47870:SF1">
    <property type="entry name" value="CYTOCHROME C-TYPE BIOGENESIS PROTEIN CCMH"/>
    <property type="match status" value="1"/>
</dbReference>
<dbReference type="InterPro" id="IPR051263">
    <property type="entry name" value="C-type_cytochrome_biogenesis"/>
</dbReference>
<keyword evidence="2" id="KW-0677">Repeat</keyword>
<dbReference type="EMBL" id="AJYK02000086">
    <property type="protein sequence ID" value="OEF23678.1"/>
    <property type="molecule type" value="Genomic_DNA"/>
</dbReference>
<reference evidence="9 10" key="1">
    <citation type="journal article" date="2012" name="Science">
        <title>Ecological populations of bacteria act as socially cohesive units of antibiotic production and resistance.</title>
        <authorList>
            <person name="Cordero O.X."/>
            <person name="Wildschutte H."/>
            <person name="Kirkup B."/>
            <person name="Proehl S."/>
            <person name="Ngo L."/>
            <person name="Hussain F."/>
            <person name="Le Roux F."/>
            <person name="Mincer T."/>
            <person name="Polz M.F."/>
        </authorList>
    </citation>
    <scope>NUCLEOTIDE SEQUENCE [LARGE SCALE GENOMIC DNA]</scope>
    <source>
        <strain evidence="9 10">1S-45</strain>
    </source>
</reference>
<dbReference type="RefSeq" id="WP_017025793.1">
    <property type="nucleotide sequence ID" value="NZ_AJYK02000086.1"/>
</dbReference>